<evidence type="ECO:0000256" key="1">
    <source>
        <dbReference type="ARBA" id="ARBA00022801"/>
    </source>
</evidence>
<evidence type="ECO:0000259" key="4">
    <source>
        <dbReference type="PROSITE" id="PS51635"/>
    </source>
</evidence>
<dbReference type="InterPro" id="IPR002641">
    <property type="entry name" value="PNPLA_dom"/>
</dbReference>
<protein>
    <recommendedName>
        <fullName evidence="4">PNPLA domain-containing protein</fullName>
    </recommendedName>
</protein>
<dbReference type="AlphaFoldDB" id="A0A6C0F2X0"/>
<dbReference type="GO" id="GO:0016042">
    <property type="term" value="P:lipid catabolic process"/>
    <property type="evidence" value="ECO:0007669"/>
    <property type="project" value="UniProtKB-KW"/>
</dbReference>
<sequence>MFSSIALGGGGVRGGIMVGGLAALEAHQPLVFPKGIYGCSAGAVLATAVAYNIPVPAIREMFSTGFNLSSVIPSINLTTLTSFTTQKALFPMDNFTKAVLKAFDAQGVDLRNAVIDDAPQKLYITAANLTTRRTVFFTGKVSTLDALRASCCLPFVFHPQILYNNVYVDGGFFHHNMHTIVPHDCLVFHISRAELQITPERLKQLSITDYAATLYEAFRSESHTDNVVWFKNDSVSLLQELTEAQKKGLFDDGFAQASRFFAKRLPEVLS</sequence>
<dbReference type="SUPFAM" id="SSF52151">
    <property type="entry name" value="FabD/lysophospholipase-like"/>
    <property type="match status" value="1"/>
</dbReference>
<dbReference type="Pfam" id="PF01734">
    <property type="entry name" value="Patatin"/>
    <property type="match status" value="1"/>
</dbReference>
<dbReference type="PANTHER" id="PTHR14226:SF78">
    <property type="entry name" value="SLR0060 PROTEIN"/>
    <property type="match status" value="1"/>
</dbReference>
<dbReference type="InterPro" id="IPR016035">
    <property type="entry name" value="Acyl_Trfase/lysoPLipase"/>
</dbReference>
<accession>A0A6C0F2X0</accession>
<proteinExistence type="predicted"/>
<dbReference type="InterPro" id="IPR050301">
    <property type="entry name" value="NTE"/>
</dbReference>
<dbReference type="PROSITE" id="PS51635">
    <property type="entry name" value="PNPLA"/>
    <property type="match status" value="1"/>
</dbReference>
<evidence type="ECO:0000313" key="5">
    <source>
        <dbReference type="EMBL" id="QHT35614.1"/>
    </source>
</evidence>
<dbReference type="GO" id="GO:0016787">
    <property type="term" value="F:hydrolase activity"/>
    <property type="evidence" value="ECO:0007669"/>
    <property type="project" value="UniProtKB-KW"/>
</dbReference>
<dbReference type="Gene3D" id="3.40.1090.10">
    <property type="entry name" value="Cytosolic phospholipase A2 catalytic domain"/>
    <property type="match status" value="2"/>
</dbReference>
<keyword evidence="2" id="KW-0442">Lipid degradation</keyword>
<organism evidence="5">
    <name type="scientific">viral metagenome</name>
    <dbReference type="NCBI Taxonomy" id="1070528"/>
    <lineage>
        <taxon>unclassified sequences</taxon>
        <taxon>metagenomes</taxon>
        <taxon>organismal metagenomes</taxon>
    </lineage>
</organism>
<feature type="domain" description="PNPLA" evidence="4">
    <location>
        <begin position="5"/>
        <end position="182"/>
    </location>
</feature>
<evidence type="ECO:0000256" key="3">
    <source>
        <dbReference type="ARBA" id="ARBA00023098"/>
    </source>
</evidence>
<evidence type="ECO:0000256" key="2">
    <source>
        <dbReference type="ARBA" id="ARBA00022963"/>
    </source>
</evidence>
<name>A0A6C0F2X0_9ZZZZ</name>
<dbReference type="PANTHER" id="PTHR14226">
    <property type="entry name" value="NEUROPATHY TARGET ESTERASE/SWISS CHEESE D.MELANOGASTER"/>
    <property type="match status" value="1"/>
</dbReference>
<keyword evidence="1" id="KW-0378">Hydrolase</keyword>
<dbReference type="EMBL" id="MN739024">
    <property type="protein sequence ID" value="QHT35614.1"/>
    <property type="molecule type" value="Genomic_DNA"/>
</dbReference>
<reference evidence="5" key="1">
    <citation type="journal article" date="2020" name="Nature">
        <title>Giant virus diversity and host interactions through global metagenomics.</title>
        <authorList>
            <person name="Schulz F."/>
            <person name="Roux S."/>
            <person name="Paez-Espino D."/>
            <person name="Jungbluth S."/>
            <person name="Walsh D.A."/>
            <person name="Denef V.J."/>
            <person name="McMahon K.D."/>
            <person name="Konstantinidis K.T."/>
            <person name="Eloe-Fadrosh E.A."/>
            <person name="Kyrpides N.C."/>
            <person name="Woyke T."/>
        </authorList>
    </citation>
    <scope>NUCLEOTIDE SEQUENCE</scope>
    <source>
        <strain evidence="5">GVMAG-M-3300009180-45</strain>
    </source>
</reference>
<keyword evidence="3" id="KW-0443">Lipid metabolism</keyword>